<dbReference type="GO" id="GO:0003677">
    <property type="term" value="F:DNA binding"/>
    <property type="evidence" value="ECO:0007669"/>
    <property type="project" value="InterPro"/>
</dbReference>
<dbReference type="AlphaFoldDB" id="A0AAP6WRC6"/>
<dbReference type="Proteomes" id="UP000481454">
    <property type="component" value="Unassembled WGS sequence"/>
</dbReference>
<protein>
    <submittedName>
        <fullName evidence="2">Helix-turn-helix transcriptional regulator</fullName>
    </submittedName>
</protein>
<evidence type="ECO:0000313" key="3">
    <source>
        <dbReference type="Proteomes" id="UP000481454"/>
    </source>
</evidence>
<evidence type="ECO:0000259" key="1">
    <source>
        <dbReference type="PROSITE" id="PS50943"/>
    </source>
</evidence>
<dbReference type="SUPFAM" id="SSF47413">
    <property type="entry name" value="lambda repressor-like DNA-binding domains"/>
    <property type="match status" value="1"/>
</dbReference>
<dbReference type="RefSeq" id="WP_164801051.1">
    <property type="nucleotide sequence ID" value="NZ_JAALLZ010000006.1"/>
</dbReference>
<gene>
    <name evidence="2" type="ORF">G6Z34_13600</name>
</gene>
<organism evidence="2 3">
    <name type="scientific">Clostridium perfringens</name>
    <dbReference type="NCBI Taxonomy" id="1502"/>
    <lineage>
        <taxon>Bacteria</taxon>
        <taxon>Bacillati</taxon>
        <taxon>Bacillota</taxon>
        <taxon>Clostridia</taxon>
        <taxon>Eubacteriales</taxon>
        <taxon>Clostridiaceae</taxon>
        <taxon>Clostridium</taxon>
    </lineage>
</organism>
<reference evidence="2 3" key="1">
    <citation type="submission" date="2020-02" db="EMBL/GenBank/DDBJ databases">
        <title>Genomic Insights into the Phylogeny and Genetic Plasticity of the Human and Animal Enteric Pathogen Clostridium perfringens.</title>
        <authorList>
            <person name="Feng Y."/>
            <person name="Hu Y."/>
        </authorList>
    </citation>
    <scope>NUCLEOTIDE SEQUENCE [LARGE SCALE GENOMIC DNA]</scope>
    <source>
        <strain evidence="2 3">CP-40</strain>
    </source>
</reference>
<accession>A0AAP6WRC6</accession>
<dbReference type="SMART" id="SM00530">
    <property type="entry name" value="HTH_XRE"/>
    <property type="match status" value="1"/>
</dbReference>
<dbReference type="InterPro" id="IPR010982">
    <property type="entry name" value="Lambda_DNA-bd_dom_sf"/>
</dbReference>
<name>A0AAP6WRC6_CLOPF</name>
<proteinExistence type="predicted"/>
<evidence type="ECO:0000313" key="2">
    <source>
        <dbReference type="EMBL" id="NGU31121.1"/>
    </source>
</evidence>
<dbReference type="EMBL" id="JAALLZ010000006">
    <property type="protein sequence ID" value="NGU31121.1"/>
    <property type="molecule type" value="Genomic_DNA"/>
</dbReference>
<dbReference type="InterPro" id="IPR001387">
    <property type="entry name" value="Cro/C1-type_HTH"/>
</dbReference>
<feature type="domain" description="HTH cro/C1-type" evidence="1">
    <location>
        <begin position="11"/>
        <end position="67"/>
    </location>
</feature>
<dbReference type="Gene3D" id="1.10.260.40">
    <property type="entry name" value="lambda repressor-like DNA-binding domains"/>
    <property type="match status" value="1"/>
</dbReference>
<sequence length="94" mass="10909">MGNCKISLKNIKMYRKIRRYSQLRLAEKVGTSVSTISRLENDKEKAPKLDVIERIGDVLEVCPFDLMSCSCIRRKKNGCKNCEKKTRKSQRTLK</sequence>
<dbReference type="Pfam" id="PF01381">
    <property type="entry name" value="HTH_3"/>
    <property type="match status" value="1"/>
</dbReference>
<dbReference type="CDD" id="cd00093">
    <property type="entry name" value="HTH_XRE"/>
    <property type="match status" value="1"/>
</dbReference>
<dbReference type="PROSITE" id="PS50943">
    <property type="entry name" value="HTH_CROC1"/>
    <property type="match status" value="1"/>
</dbReference>
<comment type="caution">
    <text evidence="2">The sequence shown here is derived from an EMBL/GenBank/DDBJ whole genome shotgun (WGS) entry which is preliminary data.</text>
</comment>